<dbReference type="Pfam" id="PF19804">
    <property type="entry name" value="DUF6287"/>
    <property type="match status" value="1"/>
</dbReference>
<feature type="domain" description="DUF6287" evidence="2">
    <location>
        <begin position="182"/>
        <end position="214"/>
    </location>
</feature>
<keyword evidence="4" id="KW-1185">Reference proteome</keyword>
<dbReference type="Proteomes" id="UP000094068">
    <property type="component" value="Unassembled WGS sequence"/>
</dbReference>
<dbReference type="PROSITE" id="PS51257">
    <property type="entry name" value="PROKAR_LIPOPROTEIN"/>
    <property type="match status" value="1"/>
</dbReference>
<protein>
    <recommendedName>
        <fullName evidence="2">DUF6287 domain-containing protein</fullName>
    </recommendedName>
</protein>
<feature type="signal peptide" evidence="1">
    <location>
        <begin position="1"/>
        <end position="22"/>
    </location>
</feature>
<gene>
    <name evidence="3" type="ORF">BCR21_11130</name>
</gene>
<dbReference type="OrthoDB" id="2136578at2"/>
<evidence type="ECO:0000313" key="3">
    <source>
        <dbReference type="EMBL" id="OEG10839.1"/>
    </source>
</evidence>
<proteinExistence type="predicted"/>
<sequence length="289" mass="31976">MKKCKILIFILLLLVVTGCANSKNETVINDINTDTNENATTNSSSVNSILASNSDQETTIKSEATIELEFNYDDIQIEYARVIANLGVENKIGYTLERVISNQVAFDTSVSDKYKNIHIKEIGTEDRYIYYLPLGEGFIEHYGMRKYPPDPTMSPAKTYLKTDYDDIALELLKNQNNVSDNDLNIEAINNSDFTSLAGTWKNGKGDVLIINADGTTNKEFVVYGVPESDKKSKIPFARLGTEGLGGAALALYGIGVENPDGDNSDSTIPRLLITQQGGNYPSDVYYYKQ</sequence>
<dbReference type="EMBL" id="MIJZ01000014">
    <property type="protein sequence ID" value="OEG10839.1"/>
    <property type="molecule type" value="Genomic_DNA"/>
</dbReference>
<dbReference type="AlphaFoldDB" id="A0A1E5GDS7"/>
<dbReference type="STRING" id="903984.BCR21_11130"/>
<keyword evidence="1" id="KW-0732">Signal</keyword>
<reference evidence="4" key="1">
    <citation type="submission" date="2016-09" db="EMBL/GenBank/DDBJ databases">
        <authorList>
            <person name="Gulvik C.A."/>
        </authorList>
    </citation>
    <scope>NUCLEOTIDE SEQUENCE [LARGE SCALE GENOMIC DNA]</scope>
    <source>
        <strain evidence="4">DSM 23328</strain>
    </source>
</reference>
<feature type="chain" id="PRO_5009177412" description="DUF6287 domain-containing protein" evidence="1">
    <location>
        <begin position="23"/>
        <end position="289"/>
    </location>
</feature>
<evidence type="ECO:0000256" key="1">
    <source>
        <dbReference type="SAM" id="SignalP"/>
    </source>
</evidence>
<evidence type="ECO:0000259" key="2">
    <source>
        <dbReference type="Pfam" id="PF19804"/>
    </source>
</evidence>
<dbReference type="RefSeq" id="WP_069646593.1">
    <property type="nucleotide sequence ID" value="NZ_MIJZ01000014.1"/>
</dbReference>
<comment type="caution">
    <text evidence="3">The sequence shown here is derived from an EMBL/GenBank/DDBJ whole genome shotgun (WGS) entry which is preliminary data.</text>
</comment>
<name>A0A1E5GDS7_9ENTE</name>
<dbReference type="InterPro" id="IPR046254">
    <property type="entry name" value="DUF6287"/>
</dbReference>
<organism evidence="3 4">
    <name type="scientific">Enterococcus ureasiticus</name>
    <dbReference type="NCBI Taxonomy" id="903984"/>
    <lineage>
        <taxon>Bacteria</taxon>
        <taxon>Bacillati</taxon>
        <taxon>Bacillota</taxon>
        <taxon>Bacilli</taxon>
        <taxon>Lactobacillales</taxon>
        <taxon>Enterococcaceae</taxon>
        <taxon>Enterococcus</taxon>
    </lineage>
</organism>
<accession>A0A1E5GDS7</accession>
<evidence type="ECO:0000313" key="4">
    <source>
        <dbReference type="Proteomes" id="UP000094068"/>
    </source>
</evidence>